<sequence length="526" mass="59832">MPHEDNDKLSIEQLREIVAQTKGYYVRDWSLHLGWNNMRYIIETALFHATLLNRTAVIPSFVYARSCEYSPEVCGNYALTVNHGDAVGSDEWRQLPPVEQLSWRVPIGIMLNITHLRTTQPVITIAEYRHIHNIPDEMEPGNGHWEREKYHVKPDKYGKKPSLAVIQNWRYDPQGTNRVDVIPEDMKKRGHWISKGKGMGEWPSNTIKTTANLALESHMGENPRVLDWDRAHEVLRERGYGSQIATDEAMTAFLHENGWEVLYTYQGAAGMDYVKNVVNPIRNVAPRDTIRGLREDWGHEQADVLLLEGEIHYGRKPASLRFTSAANRDVFSSLVLHSIRATQNVYDLADKLALRMFKMNEGRMWMSAHMRRGDFIRTNWVMADSIEAHFGRVKAHFDQGRKTLRAMEGSVLHPYDIPGAVADQSIARLRAPTESDKVYLATDERDPNNIKYLTEHGAVLVASLLTYEDRQDFGWGLVLTDILGLVEQVVLAKSAYFYAHALSSYAGGAVNMRAVAGLDPRTAIID</sequence>
<keyword evidence="2" id="KW-1185">Reference proteome</keyword>
<organism evidence="1 2">
    <name type="scientific">Athelia psychrophila</name>
    <dbReference type="NCBI Taxonomy" id="1759441"/>
    <lineage>
        <taxon>Eukaryota</taxon>
        <taxon>Fungi</taxon>
        <taxon>Dikarya</taxon>
        <taxon>Basidiomycota</taxon>
        <taxon>Agaricomycotina</taxon>
        <taxon>Agaricomycetes</taxon>
        <taxon>Agaricomycetidae</taxon>
        <taxon>Atheliales</taxon>
        <taxon>Atheliaceae</taxon>
        <taxon>Athelia</taxon>
    </lineage>
</organism>
<dbReference type="EMBL" id="KV417506">
    <property type="protein sequence ID" value="KZP27896.1"/>
    <property type="molecule type" value="Genomic_DNA"/>
</dbReference>
<evidence type="ECO:0000313" key="2">
    <source>
        <dbReference type="Proteomes" id="UP000076532"/>
    </source>
</evidence>
<dbReference type="CDD" id="cd11296">
    <property type="entry name" value="O-FucT_like"/>
    <property type="match status" value="1"/>
</dbReference>
<evidence type="ECO:0000313" key="1">
    <source>
        <dbReference type="EMBL" id="KZP27896.1"/>
    </source>
</evidence>
<gene>
    <name evidence="1" type="ORF">FIBSPDRAFT_730120</name>
</gene>
<dbReference type="STRING" id="436010.A0A166R4M6"/>
<protein>
    <submittedName>
        <fullName evidence="1">Uncharacterized protein</fullName>
    </submittedName>
</protein>
<dbReference type="OrthoDB" id="3345970at2759"/>
<reference evidence="1 2" key="1">
    <citation type="journal article" date="2016" name="Mol. Biol. Evol.">
        <title>Comparative Genomics of Early-Diverging Mushroom-Forming Fungi Provides Insights into the Origins of Lignocellulose Decay Capabilities.</title>
        <authorList>
            <person name="Nagy L.G."/>
            <person name="Riley R."/>
            <person name="Tritt A."/>
            <person name="Adam C."/>
            <person name="Daum C."/>
            <person name="Floudas D."/>
            <person name="Sun H."/>
            <person name="Yadav J.S."/>
            <person name="Pangilinan J."/>
            <person name="Larsson K.H."/>
            <person name="Matsuura K."/>
            <person name="Barry K."/>
            <person name="Labutti K."/>
            <person name="Kuo R."/>
            <person name="Ohm R.A."/>
            <person name="Bhattacharya S.S."/>
            <person name="Shirouzu T."/>
            <person name="Yoshinaga Y."/>
            <person name="Martin F.M."/>
            <person name="Grigoriev I.V."/>
            <person name="Hibbett D.S."/>
        </authorList>
    </citation>
    <scope>NUCLEOTIDE SEQUENCE [LARGE SCALE GENOMIC DNA]</scope>
    <source>
        <strain evidence="1 2">CBS 109695</strain>
    </source>
</reference>
<dbReference type="Gene3D" id="3.40.50.11350">
    <property type="match status" value="1"/>
</dbReference>
<name>A0A166R4M6_9AGAM</name>
<dbReference type="Proteomes" id="UP000076532">
    <property type="component" value="Unassembled WGS sequence"/>
</dbReference>
<dbReference type="AlphaFoldDB" id="A0A166R4M6"/>
<proteinExistence type="predicted"/>
<accession>A0A166R4M6</accession>